<feature type="compositionally biased region" description="Basic and acidic residues" evidence="6">
    <location>
        <begin position="29"/>
        <end position="38"/>
    </location>
</feature>
<evidence type="ECO:0000256" key="4">
    <source>
        <dbReference type="ARBA" id="ARBA00022833"/>
    </source>
</evidence>
<dbReference type="OrthoDB" id="6077919at2759"/>
<dbReference type="PROSITE" id="PS50157">
    <property type="entry name" value="ZINC_FINGER_C2H2_2"/>
    <property type="match status" value="2"/>
</dbReference>
<gene>
    <name evidence="8" type="ORF">Hypma_007687</name>
</gene>
<protein>
    <submittedName>
        <fullName evidence="8">Zinc finger protein C25B8.19c</fullName>
    </submittedName>
</protein>
<evidence type="ECO:0000256" key="2">
    <source>
        <dbReference type="ARBA" id="ARBA00022737"/>
    </source>
</evidence>
<feature type="region of interest" description="Disordered" evidence="6">
    <location>
        <begin position="309"/>
        <end position="401"/>
    </location>
</feature>
<keyword evidence="3 5" id="KW-0863">Zinc-finger</keyword>
<keyword evidence="1" id="KW-0479">Metal-binding</keyword>
<dbReference type="Gene3D" id="3.30.160.60">
    <property type="entry name" value="Classic Zinc Finger"/>
    <property type="match status" value="2"/>
</dbReference>
<feature type="compositionally biased region" description="Low complexity" evidence="6">
    <location>
        <begin position="364"/>
        <end position="375"/>
    </location>
</feature>
<dbReference type="SUPFAM" id="SSF57667">
    <property type="entry name" value="beta-beta-alpha zinc fingers"/>
    <property type="match status" value="1"/>
</dbReference>
<evidence type="ECO:0000256" key="1">
    <source>
        <dbReference type="ARBA" id="ARBA00022723"/>
    </source>
</evidence>
<feature type="domain" description="C2H2-type" evidence="7">
    <location>
        <begin position="287"/>
        <end position="312"/>
    </location>
</feature>
<dbReference type="FunFam" id="3.30.160.60:FF:000478">
    <property type="entry name" value="Zinc finger protein 133"/>
    <property type="match status" value="1"/>
</dbReference>
<feature type="region of interest" description="Disordered" evidence="6">
    <location>
        <begin position="175"/>
        <end position="256"/>
    </location>
</feature>
<accession>A0A369JZX7</accession>
<feature type="region of interest" description="Disordered" evidence="6">
    <location>
        <begin position="29"/>
        <end position="57"/>
    </location>
</feature>
<dbReference type="PANTHER" id="PTHR19818:SF139">
    <property type="entry name" value="PAIR-RULE PROTEIN ODD-PAIRED"/>
    <property type="match status" value="1"/>
</dbReference>
<feature type="domain" description="C2H2-type" evidence="7">
    <location>
        <begin position="259"/>
        <end position="286"/>
    </location>
</feature>
<comment type="caution">
    <text evidence="8">The sequence shown here is derived from an EMBL/GenBank/DDBJ whole genome shotgun (WGS) entry which is preliminary data.</text>
</comment>
<feature type="compositionally biased region" description="Low complexity" evidence="6">
    <location>
        <begin position="330"/>
        <end position="347"/>
    </location>
</feature>
<dbReference type="PROSITE" id="PS00028">
    <property type="entry name" value="ZINC_FINGER_C2H2_1"/>
    <property type="match status" value="2"/>
</dbReference>
<dbReference type="InParanoid" id="A0A369JZX7"/>
<dbReference type="SMART" id="SM00355">
    <property type="entry name" value="ZnF_C2H2"/>
    <property type="match status" value="2"/>
</dbReference>
<reference evidence="8" key="1">
    <citation type="submission" date="2018-04" db="EMBL/GenBank/DDBJ databases">
        <title>Whole genome sequencing of Hypsizygus marmoreus.</title>
        <authorList>
            <person name="Choi I.-G."/>
            <person name="Min B."/>
            <person name="Kim J.-G."/>
            <person name="Kim S."/>
            <person name="Oh Y.-L."/>
            <person name="Kong W.-S."/>
            <person name="Park H."/>
            <person name="Jeong J."/>
            <person name="Song E.-S."/>
        </authorList>
    </citation>
    <scope>NUCLEOTIDE SEQUENCE [LARGE SCALE GENOMIC DNA]</scope>
    <source>
        <strain evidence="8">51987-8</strain>
    </source>
</reference>
<feature type="region of interest" description="Disordered" evidence="6">
    <location>
        <begin position="70"/>
        <end position="90"/>
    </location>
</feature>
<dbReference type="FunFam" id="3.30.160.60:FF:000358">
    <property type="entry name" value="zinc finger protein 24"/>
    <property type="match status" value="1"/>
</dbReference>
<feature type="region of interest" description="Disordered" evidence="6">
    <location>
        <begin position="111"/>
        <end position="162"/>
    </location>
</feature>
<evidence type="ECO:0000256" key="3">
    <source>
        <dbReference type="ARBA" id="ARBA00022771"/>
    </source>
</evidence>
<dbReference type="GO" id="GO:0008270">
    <property type="term" value="F:zinc ion binding"/>
    <property type="evidence" value="ECO:0007669"/>
    <property type="project" value="UniProtKB-KW"/>
</dbReference>
<dbReference type="GO" id="GO:0000978">
    <property type="term" value="F:RNA polymerase II cis-regulatory region sequence-specific DNA binding"/>
    <property type="evidence" value="ECO:0007669"/>
    <property type="project" value="TreeGrafter"/>
</dbReference>
<evidence type="ECO:0000256" key="6">
    <source>
        <dbReference type="SAM" id="MobiDB-lite"/>
    </source>
</evidence>
<dbReference type="Pfam" id="PF00096">
    <property type="entry name" value="zf-C2H2"/>
    <property type="match status" value="2"/>
</dbReference>
<dbReference type="GO" id="GO:0045944">
    <property type="term" value="P:positive regulation of transcription by RNA polymerase II"/>
    <property type="evidence" value="ECO:0007669"/>
    <property type="project" value="UniProtKB-ARBA"/>
</dbReference>
<keyword evidence="9" id="KW-1185">Reference proteome</keyword>
<dbReference type="InterPro" id="IPR013087">
    <property type="entry name" value="Znf_C2H2_type"/>
</dbReference>
<dbReference type="InterPro" id="IPR036236">
    <property type="entry name" value="Znf_C2H2_sf"/>
</dbReference>
<dbReference type="EMBL" id="LUEZ02000041">
    <property type="protein sequence ID" value="RDB25183.1"/>
    <property type="molecule type" value="Genomic_DNA"/>
</dbReference>
<organism evidence="8 9">
    <name type="scientific">Hypsizygus marmoreus</name>
    <name type="common">White beech mushroom</name>
    <name type="synonym">Agaricus marmoreus</name>
    <dbReference type="NCBI Taxonomy" id="39966"/>
    <lineage>
        <taxon>Eukaryota</taxon>
        <taxon>Fungi</taxon>
        <taxon>Dikarya</taxon>
        <taxon>Basidiomycota</taxon>
        <taxon>Agaricomycotina</taxon>
        <taxon>Agaricomycetes</taxon>
        <taxon>Agaricomycetidae</taxon>
        <taxon>Agaricales</taxon>
        <taxon>Tricholomatineae</taxon>
        <taxon>Lyophyllaceae</taxon>
        <taxon>Hypsizygus</taxon>
    </lineage>
</organism>
<evidence type="ECO:0000313" key="8">
    <source>
        <dbReference type="EMBL" id="RDB25183.1"/>
    </source>
</evidence>
<feature type="compositionally biased region" description="Polar residues" evidence="6">
    <location>
        <begin position="175"/>
        <end position="192"/>
    </location>
</feature>
<dbReference type="GO" id="GO:0000981">
    <property type="term" value="F:DNA-binding transcription factor activity, RNA polymerase II-specific"/>
    <property type="evidence" value="ECO:0007669"/>
    <property type="project" value="TreeGrafter"/>
</dbReference>
<dbReference type="AlphaFoldDB" id="A0A369JZX7"/>
<dbReference type="GO" id="GO:0005634">
    <property type="term" value="C:nucleus"/>
    <property type="evidence" value="ECO:0007669"/>
    <property type="project" value="UniProtKB-ARBA"/>
</dbReference>
<dbReference type="PANTHER" id="PTHR19818">
    <property type="entry name" value="ZINC FINGER PROTEIN ZIC AND GLI"/>
    <property type="match status" value="1"/>
</dbReference>
<keyword evidence="2" id="KW-0677">Repeat</keyword>
<evidence type="ECO:0000313" key="9">
    <source>
        <dbReference type="Proteomes" id="UP000076154"/>
    </source>
</evidence>
<sequence>MMASDQHFLLSAIYSMVSRIPNSRRRLMTPKEDLRAPHDSPSSTLARLRVSDDSEDVTGHDYVSTSAISHGAPFARSPPSDYHASSQTFRSYHDQERYPFEIQSMSLVTTPHSPDAYRYQHPRSHGQSAGYGIPHGNPRHRTERHHSLSSVHEPSGIHGYLPEGSAARMSAQLNADMPSSSPYDSRYASETPTARYPPSNVHPGARFHPWPRQISTSLTSAGALDDEKTPTASSSGPGLQRVPPLAQKPPDDPSGLSKYECSYCGKGFNRPSSLKIHLNSHTGEKPFVCPVESCGRSFSVLSNMRRHARVHTQAPLQQQPDFPSDEESETISSFSSSHSPPSNLTPSHLRSTGIPTTAPRRRNSNASASSTSSRRSYSHDSGEEATSSNARPEKRSRRHGK</sequence>
<dbReference type="Proteomes" id="UP000076154">
    <property type="component" value="Unassembled WGS sequence"/>
</dbReference>
<evidence type="ECO:0000256" key="5">
    <source>
        <dbReference type="PROSITE-ProRule" id="PRU00042"/>
    </source>
</evidence>
<evidence type="ECO:0000259" key="7">
    <source>
        <dbReference type="PROSITE" id="PS50157"/>
    </source>
</evidence>
<dbReference type="InterPro" id="IPR050329">
    <property type="entry name" value="GLI_C2H2-zinc-finger"/>
</dbReference>
<dbReference type="STRING" id="39966.A0A369JZX7"/>
<keyword evidence="4" id="KW-0862">Zinc</keyword>
<name>A0A369JZX7_HYPMA</name>
<proteinExistence type="predicted"/>